<dbReference type="InterPro" id="IPR001878">
    <property type="entry name" value="Znf_CCHC"/>
</dbReference>
<dbReference type="Proteomes" id="UP000002630">
    <property type="component" value="Linkage Group LG11"/>
</dbReference>
<dbReference type="SUPFAM" id="SSF57756">
    <property type="entry name" value="Retrovirus zinc finger-like domains"/>
    <property type="match status" value="1"/>
</dbReference>
<reference evidence="4 5" key="1">
    <citation type="journal article" date="2010" name="Nature">
        <title>The Ectocarpus genome and the independent evolution of multicellularity in brown algae.</title>
        <authorList>
            <person name="Cock J.M."/>
            <person name="Sterck L."/>
            <person name="Rouze P."/>
            <person name="Scornet D."/>
            <person name="Allen A.E."/>
            <person name="Amoutzias G."/>
            <person name="Anthouard V."/>
            <person name="Artiguenave F."/>
            <person name="Aury J.M."/>
            <person name="Badger J.H."/>
            <person name="Beszteri B."/>
            <person name="Billiau K."/>
            <person name="Bonnet E."/>
            <person name="Bothwell J.H."/>
            <person name="Bowler C."/>
            <person name="Boyen C."/>
            <person name="Brownlee C."/>
            <person name="Carrano C.J."/>
            <person name="Charrier B."/>
            <person name="Cho G.Y."/>
            <person name="Coelho S.M."/>
            <person name="Collen J."/>
            <person name="Corre E."/>
            <person name="Da Silva C."/>
            <person name="Delage L."/>
            <person name="Delaroque N."/>
            <person name="Dittami S.M."/>
            <person name="Doulbeau S."/>
            <person name="Elias M."/>
            <person name="Farnham G."/>
            <person name="Gachon C.M."/>
            <person name="Gschloessl B."/>
            <person name="Heesch S."/>
            <person name="Jabbari K."/>
            <person name="Jubin C."/>
            <person name="Kawai H."/>
            <person name="Kimura K."/>
            <person name="Kloareg B."/>
            <person name="Kupper F.C."/>
            <person name="Lang D."/>
            <person name="Le Bail A."/>
            <person name="Leblanc C."/>
            <person name="Lerouge P."/>
            <person name="Lohr M."/>
            <person name="Lopez P.J."/>
            <person name="Martens C."/>
            <person name="Maumus F."/>
            <person name="Michel G."/>
            <person name="Miranda-Saavedra D."/>
            <person name="Morales J."/>
            <person name="Moreau H."/>
            <person name="Motomura T."/>
            <person name="Nagasato C."/>
            <person name="Napoli C.A."/>
            <person name="Nelson D.R."/>
            <person name="Nyvall-Collen P."/>
            <person name="Peters A.F."/>
            <person name="Pommier C."/>
            <person name="Potin P."/>
            <person name="Poulain J."/>
            <person name="Quesneville H."/>
            <person name="Read B."/>
            <person name="Rensing S.A."/>
            <person name="Ritter A."/>
            <person name="Rousvoal S."/>
            <person name="Samanta M."/>
            <person name="Samson G."/>
            <person name="Schroeder D.C."/>
            <person name="Segurens B."/>
            <person name="Strittmatter M."/>
            <person name="Tonon T."/>
            <person name="Tregear J.W."/>
            <person name="Valentin K."/>
            <person name="von Dassow P."/>
            <person name="Yamagishi T."/>
            <person name="Van de Peer Y."/>
            <person name="Wincker P."/>
        </authorList>
    </citation>
    <scope>NUCLEOTIDE SEQUENCE [LARGE SCALE GENOMIC DNA]</scope>
    <source>
        <strain evidence="5">Ec32 / CCAP1310/4</strain>
    </source>
</reference>
<feature type="compositionally biased region" description="Basic residues" evidence="2">
    <location>
        <begin position="331"/>
        <end position="346"/>
    </location>
</feature>
<feature type="region of interest" description="Disordered" evidence="2">
    <location>
        <begin position="310"/>
        <end position="472"/>
    </location>
</feature>
<keyword evidence="1" id="KW-0863">Zinc-finger</keyword>
<keyword evidence="1" id="KW-0479">Metal-binding</keyword>
<feature type="compositionally biased region" description="Low complexity" evidence="2">
    <location>
        <begin position="350"/>
        <end position="360"/>
    </location>
</feature>
<gene>
    <name evidence="4" type="ORF">Esi_0150_0004</name>
</gene>
<feature type="region of interest" description="Disordered" evidence="2">
    <location>
        <begin position="1"/>
        <end position="225"/>
    </location>
</feature>
<dbReference type="AlphaFoldDB" id="D7FKY2"/>
<evidence type="ECO:0000259" key="3">
    <source>
        <dbReference type="PROSITE" id="PS50158"/>
    </source>
</evidence>
<dbReference type="OrthoDB" id="427960at2759"/>
<evidence type="ECO:0000256" key="1">
    <source>
        <dbReference type="PROSITE-ProRule" id="PRU00047"/>
    </source>
</evidence>
<evidence type="ECO:0000256" key="2">
    <source>
        <dbReference type="SAM" id="MobiDB-lite"/>
    </source>
</evidence>
<protein>
    <recommendedName>
        <fullName evidence="3">CCHC-type domain-containing protein</fullName>
    </recommendedName>
</protein>
<accession>D7FKY2</accession>
<feature type="compositionally biased region" description="Basic and acidic residues" evidence="2">
    <location>
        <begin position="412"/>
        <end position="427"/>
    </location>
</feature>
<dbReference type="Pfam" id="PF00098">
    <property type="entry name" value="zf-CCHC"/>
    <property type="match status" value="1"/>
</dbReference>
<feature type="compositionally biased region" description="Basic and acidic residues" evidence="2">
    <location>
        <begin position="105"/>
        <end position="128"/>
    </location>
</feature>
<feature type="compositionally biased region" description="Basic and acidic residues" evidence="2">
    <location>
        <begin position="216"/>
        <end position="225"/>
    </location>
</feature>
<dbReference type="InterPro" id="IPR036875">
    <property type="entry name" value="Znf_CCHC_sf"/>
</dbReference>
<sequence>MGTAASVAAAAAAPSAAAPAAAATPAAAPRQRTGFITMRHASAAPAPEAAEKRRGGAVIRRHAPPPLRRPALGSSAPPPTSPPRAGAPRVTAPQADTRRAGVVVRRHDPPPADARRGGVVVRHHDSGARRASASSQDPAPSLRDSAGRPSPTPAPRVAAPRAHQPREDLREPTTSRGQYVRRHTSVPALDFAAEEERLRRGGTVASGQPQQPRGRHWSDNLHVPRDTLSGEIGRRTLLDEQLGIRLHDAERACAGSGWTDPELGDAYTRARSDFSDNRRRLWELEETCDRREGRARAWGPPRDWEMLRAVEAAAAADRREPPSPGRDGQRERHRRSNKRSRRQHNRSCRDSSSSSSSWSSGGSGDDRDEWGAPRRRSRPAEREAVHHVRASSSRRQGAASGGGKQSTGSGKGGERGSRRSGEDERERRHSRASSSRGSEAGGASRASRLTRVPCSLSPSSRSPSPPPHNPKVASKLMALNVHRMFQQYVRPRLPLPAGNTWTALVTLVGRLRHVVRQGRQACGDFHATAWAPEWTSLAQQFLVSCVATESGEGPVNKILSIGRDLDDTIRDRKFNGPQGFAELVSQLTKRFTSFQVNSIPIMLAQFSVPINTPLQDWIVQLKELVEGLSCFGDSCPTDAQIVSTAIEGLAVQYPEISLFVKPKLKKAVTLANMWKCFRDDEIDESNAVANAPPTLGTVSARSTHSHQPRVHAVVRGRSYETLPPGREYELSSDEEGYQRTSRYLYPVLGKGSDKNTSTSNTSSFRFWKYSADSVEGAKAKSQLPRDACYNCGRTDHFLRDCPECFKNECGMFCDSFGEGSPELVEERWQAKLRSLKRKQRARGPSLYPGK</sequence>
<dbReference type="InParanoid" id="D7FKY2"/>
<dbReference type="Gene3D" id="4.10.60.10">
    <property type="entry name" value="Zinc finger, CCHC-type"/>
    <property type="match status" value="1"/>
</dbReference>
<dbReference type="SMART" id="SM00343">
    <property type="entry name" value="ZnF_C2HC"/>
    <property type="match status" value="1"/>
</dbReference>
<dbReference type="GO" id="GO:0003676">
    <property type="term" value="F:nucleic acid binding"/>
    <property type="evidence" value="ECO:0007669"/>
    <property type="project" value="InterPro"/>
</dbReference>
<evidence type="ECO:0000313" key="4">
    <source>
        <dbReference type="EMBL" id="CBJ29525.1"/>
    </source>
</evidence>
<organism evidence="4 5">
    <name type="scientific">Ectocarpus siliculosus</name>
    <name type="common">Brown alga</name>
    <name type="synonym">Conferva siliculosa</name>
    <dbReference type="NCBI Taxonomy" id="2880"/>
    <lineage>
        <taxon>Eukaryota</taxon>
        <taxon>Sar</taxon>
        <taxon>Stramenopiles</taxon>
        <taxon>Ochrophyta</taxon>
        <taxon>PX clade</taxon>
        <taxon>Phaeophyceae</taxon>
        <taxon>Ectocarpales</taxon>
        <taxon>Ectocarpaceae</taxon>
        <taxon>Ectocarpus</taxon>
    </lineage>
</organism>
<keyword evidence="1" id="KW-0862">Zinc</keyword>
<feature type="domain" description="CCHC-type" evidence="3">
    <location>
        <begin position="788"/>
        <end position="803"/>
    </location>
</feature>
<feature type="compositionally biased region" description="Gly residues" evidence="2">
    <location>
        <begin position="399"/>
        <end position="411"/>
    </location>
</feature>
<keyword evidence="5" id="KW-1185">Reference proteome</keyword>
<feature type="compositionally biased region" description="Basic and acidic residues" evidence="2">
    <location>
        <begin position="164"/>
        <end position="173"/>
    </location>
</feature>
<dbReference type="EMBL" id="FN649736">
    <property type="protein sequence ID" value="CBJ29525.1"/>
    <property type="molecule type" value="Genomic_DNA"/>
</dbReference>
<feature type="compositionally biased region" description="Low complexity" evidence="2">
    <location>
        <begin position="1"/>
        <end position="29"/>
    </location>
</feature>
<dbReference type="PROSITE" id="PS50158">
    <property type="entry name" value="ZF_CCHC"/>
    <property type="match status" value="1"/>
</dbReference>
<evidence type="ECO:0000313" key="5">
    <source>
        <dbReference type="Proteomes" id="UP000002630"/>
    </source>
</evidence>
<dbReference type="EMBL" id="FN648070">
    <property type="protein sequence ID" value="CBJ29525.1"/>
    <property type="molecule type" value="Genomic_DNA"/>
</dbReference>
<dbReference type="GO" id="GO:0008270">
    <property type="term" value="F:zinc ion binding"/>
    <property type="evidence" value="ECO:0007669"/>
    <property type="project" value="UniProtKB-KW"/>
</dbReference>
<proteinExistence type="predicted"/>
<name>D7FKY2_ECTSI</name>
<feature type="compositionally biased region" description="Low complexity" evidence="2">
    <location>
        <begin position="432"/>
        <end position="462"/>
    </location>
</feature>